<comment type="caution">
    <text evidence="5">The sequence shown here is derived from an EMBL/GenBank/DDBJ whole genome shotgun (WGS) entry which is preliminary data.</text>
</comment>
<name>A0ABN8DKQ9_9VIBR</name>
<feature type="domain" description="Solute-binding protein family 3/N-terminal" evidence="4">
    <location>
        <begin position="22"/>
        <end position="248"/>
    </location>
</feature>
<dbReference type="PANTHER" id="PTHR35936:SF19">
    <property type="entry name" value="AMINO-ACID-BINDING PROTEIN YXEM-RELATED"/>
    <property type="match status" value="1"/>
</dbReference>
<feature type="signal peptide" evidence="3">
    <location>
        <begin position="1"/>
        <end position="19"/>
    </location>
</feature>
<sequence length="252" mass="27797">MKKLLITLSLLFTATTSFAADVVKVGIAAEPYPPMSSKNADGSWEGFEIDLLGEVCKEAKLDCQIKEIAWDGIIPALLSKKIDVIFTSMSVTEERAKKVLFTKPYYNTLPAVIGLPNQKFAFDKETLKRKIIGVQTSTISAFYIKEKVGKFAEIREYGTQDEVNADLLAGRIDFMMADAIPAVDFYEKNKSLLENYGGVKHEPILGEGVAAAVRHGDTALEGKFSTAIDTLVKSDTYTKLSMNYFQTNIAPE</sequence>
<dbReference type="Proteomes" id="UP000838160">
    <property type="component" value="Unassembled WGS sequence"/>
</dbReference>
<keyword evidence="2 3" id="KW-0732">Signal</keyword>
<protein>
    <submittedName>
        <fullName evidence="5">Lysine/arginine/ornithine-binding periplasmic protein</fullName>
    </submittedName>
</protein>
<evidence type="ECO:0000256" key="1">
    <source>
        <dbReference type="ARBA" id="ARBA00010333"/>
    </source>
</evidence>
<gene>
    <name evidence="5" type="primary">argT</name>
    <name evidence="5" type="ORF">VHP8226_03623</name>
</gene>
<accession>A0ABN8DKQ9</accession>
<evidence type="ECO:0000256" key="3">
    <source>
        <dbReference type="SAM" id="SignalP"/>
    </source>
</evidence>
<feature type="chain" id="PRO_5046884732" evidence="3">
    <location>
        <begin position="20"/>
        <end position="252"/>
    </location>
</feature>
<evidence type="ECO:0000313" key="5">
    <source>
        <dbReference type="EMBL" id="CAH0529867.1"/>
    </source>
</evidence>
<dbReference type="SUPFAM" id="SSF53850">
    <property type="entry name" value="Periplasmic binding protein-like II"/>
    <property type="match status" value="1"/>
</dbReference>
<organism evidence="5 6">
    <name type="scientific">Vibrio hippocampi</name>
    <dbReference type="NCBI Taxonomy" id="654686"/>
    <lineage>
        <taxon>Bacteria</taxon>
        <taxon>Pseudomonadati</taxon>
        <taxon>Pseudomonadota</taxon>
        <taxon>Gammaproteobacteria</taxon>
        <taxon>Vibrionales</taxon>
        <taxon>Vibrionaceae</taxon>
        <taxon>Vibrio</taxon>
    </lineage>
</organism>
<proteinExistence type="inferred from homology"/>
<evidence type="ECO:0000259" key="4">
    <source>
        <dbReference type="SMART" id="SM00062"/>
    </source>
</evidence>
<comment type="similarity">
    <text evidence="1">Belongs to the bacterial solute-binding protein 3 family.</text>
</comment>
<evidence type="ECO:0000256" key="2">
    <source>
        <dbReference type="ARBA" id="ARBA00022729"/>
    </source>
</evidence>
<keyword evidence="6" id="KW-1185">Reference proteome</keyword>
<evidence type="ECO:0000313" key="6">
    <source>
        <dbReference type="Proteomes" id="UP000838160"/>
    </source>
</evidence>
<dbReference type="Gene3D" id="3.40.190.10">
    <property type="entry name" value="Periplasmic binding protein-like II"/>
    <property type="match status" value="2"/>
</dbReference>
<dbReference type="EMBL" id="CAKLCM010000003">
    <property type="protein sequence ID" value="CAH0529867.1"/>
    <property type="molecule type" value="Genomic_DNA"/>
</dbReference>
<dbReference type="Pfam" id="PF00497">
    <property type="entry name" value="SBP_bac_3"/>
    <property type="match status" value="1"/>
</dbReference>
<dbReference type="SMART" id="SM00062">
    <property type="entry name" value="PBPb"/>
    <property type="match status" value="1"/>
</dbReference>
<dbReference type="InterPro" id="IPR001638">
    <property type="entry name" value="Solute-binding_3/MltF_N"/>
</dbReference>
<reference evidence="5" key="1">
    <citation type="submission" date="2021-12" db="EMBL/GenBank/DDBJ databases">
        <authorList>
            <person name="Rodrigo-Torres L."/>
            <person name="Arahal R. D."/>
            <person name="Lucena T."/>
        </authorList>
    </citation>
    <scope>NUCLEOTIDE SEQUENCE</scope>
    <source>
        <strain evidence="5">CECT 8226</strain>
    </source>
</reference>
<dbReference type="RefSeq" id="WP_237486426.1">
    <property type="nucleotide sequence ID" value="NZ_CAKLCM010000003.1"/>
</dbReference>
<dbReference type="PANTHER" id="PTHR35936">
    <property type="entry name" value="MEMBRANE-BOUND LYTIC MUREIN TRANSGLYCOSYLASE F"/>
    <property type="match status" value="1"/>
</dbReference>